<protein>
    <submittedName>
        <fullName evidence="2">LicD family protein</fullName>
    </submittedName>
</protein>
<evidence type="ECO:0000313" key="3">
    <source>
        <dbReference type="Proteomes" id="UP001275867"/>
    </source>
</evidence>
<accession>A0AAP5WDC6</accession>
<gene>
    <name evidence="2" type="ORF">GA842_03750</name>
</gene>
<evidence type="ECO:0000259" key="1">
    <source>
        <dbReference type="Pfam" id="PF04991"/>
    </source>
</evidence>
<dbReference type="Pfam" id="PF04991">
    <property type="entry name" value="LicD"/>
    <property type="match status" value="1"/>
</dbReference>
<evidence type="ECO:0000313" key="2">
    <source>
        <dbReference type="EMBL" id="MDV7694009.1"/>
    </source>
</evidence>
<proteinExistence type="predicted"/>
<dbReference type="EMBL" id="WERX01000009">
    <property type="protein sequence ID" value="MDV7694009.1"/>
    <property type="molecule type" value="Genomic_DNA"/>
</dbReference>
<dbReference type="Proteomes" id="UP001275867">
    <property type="component" value="Unassembled WGS sequence"/>
</dbReference>
<dbReference type="InterPro" id="IPR052942">
    <property type="entry name" value="LPS_cholinephosphotransferase"/>
</dbReference>
<comment type="caution">
    <text evidence="2">The sequence shown here is derived from an EMBL/GenBank/DDBJ whole genome shotgun (WGS) entry which is preliminary data.</text>
</comment>
<name>A0AAP5WDC6_9LACO</name>
<reference evidence="2" key="1">
    <citation type="submission" date="2019-10" db="EMBL/GenBank/DDBJ databases">
        <title>Malate fermentation in French cider.</title>
        <authorList>
            <person name="Cousin F.J."/>
            <person name="Medina Fernandez S."/>
            <person name="Misery B."/>
            <person name="Laplace J.-M."/>
            <person name="Cretenet M."/>
        </authorList>
    </citation>
    <scope>NUCLEOTIDE SEQUENCE</scope>
    <source>
        <strain evidence="2">UCMA15901</strain>
    </source>
</reference>
<organism evidence="2 3">
    <name type="scientific">Pediococcus parvulus</name>
    <dbReference type="NCBI Taxonomy" id="54062"/>
    <lineage>
        <taxon>Bacteria</taxon>
        <taxon>Bacillati</taxon>
        <taxon>Bacillota</taxon>
        <taxon>Bacilli</taxon>
        <taxon>Lactobacillales</taxon>
        <taxon>Lactobacillaceae</taxon>
        <taxon>Pediococcus</taxon>
    </lineage>
</organism>
<dbReference type="PANTHER" id="PTHR43404:SF2">
    <property type="entry name" value="LIPOPOLYSACCHARIDE CHOLINEPHOSPHOTRANSFERASE LICD"/>
    <property type="match status" value="1"/>
</dbReference>
<dbReference type="RefSeq" id="WP_317762919.1">
    <property type="nucleotide sequence ID" value="NZ_WERX01000009.1"/>
</dbReference>
<sequence>MKKKLRELQLIDVDILNAVVKILNKYHLKYYLIGGTLLGAVRHQGFIPWDDDMDIAMPRKDYDIFLNKYYKELPSHLSIKNFQNDLKYKYYISRIIDQRYWVREVRDKSSQDSLINVSIDIFPIDGTPNNEIARNIYYLRIMYYRALISLIQKNNIDFERNRNFLERLMIIIGTHIPLDKFFSTNKLQYKIDKILKQQASNSKFAGTIMGAYRTREIVPRYFFGGGANVRFEGKIYVGPQKYDEYLTHMYGNYMQLPSKKEQKQKRHFEILKSKGD</sequence>
<dbReference type="GO" id="GO:0009100">
    <property type="term" value="P:glycoprotein metabolic process"/>
    <property type="evidence" value="ECO:0007669"/>
    <property type="project" value="UniProtKB-ARBA"/>
</dbReference>
<dbReference type="AlphaFoldDB" id="A0AAP5WDC6"/>
<dbReference type="InterPro" id="IPR007074">
    <property type="entry name" value="LicD/FKTN/FKRP_NTP_transf"/>
</dbReference>
<feature type="domain" description="LicD/FKTN/FKRP nucleotidyltransferase" evidence="1">
    <location>
        <begin position="24"/>
        <end position="251"/>
    </location>
</feature>
<dbReference type="PANTHER" id="PTHR43404">
    <property type="entry name" value="LIPOPOLYSACCHARIDE CHOLINEPHOSPHOTRANSFERASE LICD"/>
    <property type="match status" value="1"/>
</dbReference>